<reference evidence="7 8" key="1">
    <citation type="submission" date="2015-01" db="EMBL/GenBank/DDBJ databases">
        <title>The Genome Sequence of Exophiala sideris CBS121828.</title>
        <authorList>
            <consortium name="The Broad Institute Genomics Platform"/>
            <person name="Cuomo C."/>
            <person name="de Hoog S."/>
            <person name="Gorbushina A."/>
            <person name="Stielow B."/>
            <person name="Teixiera M."/>
            <person name="Abouelleil A."/>
            <person name="Chapman S.B."/>
            <person name="Priest M."/>
            <person name="Young S.K."/>
            <person name="Wortman J."/>
            <person name="Nusbaum C."/>
            <person name="Birren B."/>
        </authorList>
    </citation>
    <scope>NUCLEOTIDE SEQUENCE [LARGE SCALE GENOMIC DNA]</scope>
    <source>
        <strain evidence="7 8">CBS 121828</strain>
    </source>
</reference>
<feature type="region of interest" description="Disordered" evidence="5">
    <location>
        <begin position="1290"/>
        <end position="1332"/>
    </location>
</feature>
<dbReference type="GO" id="GO:0044732">
    <property type="term" value="C:mitotic spindle pole body"/>
    <property type="evidence" value="ECO:0007669"/>
    <property type="project" value="TreeGrafter"/>
</dbReference>
<gene>
    <name evidence="7" type="ORF">PV11_00739</name>
</gene>
<dbReference type="InterPro" id="IPR030397">
    <property type="entry name" value="SEPARIN_core_dom"/>
</dbReference>
<dbReference type="PANTHER" id="PTHR12792">
    <property type="entry name" value="EXTRA SPINDLE POLES 1-RELATED"/>
    <property type="match status" value="1"/>
</dbReference>
<name>A0A0D1ZE16_9EURO</name>
<dbReference type="SUPFAM" id="SSF48452">
    <property type="entry name" value="TPR-like"/>
    <property type="match status" value="1"/>
</dbReference>
<protein>
    <recommendedName>
        <fullName evidence="2">separase</fullName>
        <ecNumber evidence="2">3.4.22.49</ecNumber>
    </recommendedName>
</protein>
<dbReference type="PROSITE" id="PS51700">
    <property type="entry name" value="SEPARIN"/>
    <property type="match status" value="1"/>
</dbReference>
<dbReference type="InterPro" id="IPR011990">
    <property type="entry name" value="TPR-like_helical_dom_sf"/>
</dbReference>
<organism evidence="7 8">
    <name type="scientific">Exophiala sideris</name>
    <dbReference type="NCBI Taxonomy" id="1016849"/>
    <lineage>
        <taxon>Eukaryota</taxon>
        <taxon>Fungi</taxon>
        <taxon>Dikarya</taxon>
        <taxon>Ascomycota</taxon>
        <taxon>Pezizomycotina</taxon>
        <taxon>Eurotiomycetes</taxon>
        <taxon>Chaetothyriomycetidae</taxon>
        <taxon>Chaetothyriales</taxon>
        <taxon>Herpotrichiellaceae</taxon>
        <taxon>Exophiala</taxon>
    </lineage>
</organism>
<feature type="compositionally biased region" description="Basic and acidic residues" evidence="5">
    <location>
        <begin position="138"/>
        <end position="164"/>
    </location>
</feature>
<dbReference type="Proteomes" id="UP000053599">
    <property type="component" value="Unassembled WGS sequence"/>
</dbReference>
<proteinExistence type="predicted"/>
<dbReference type="GO" id="GO:0005634">
    <property type="term" value="C:nucleus"/>
    <property type="evidence" value="ECO:0007669"/>
    <property type="project" value="InterPro"/>
</dbReference>
<evidence type="ECO:0000256" key="1">
    <source>
        <dbReference type="ARBA" id="ARBA00000451"/>
    </source>
</evidence>
<dbReference type="HOGENOM" id="CLU_000454_0_0_1"/>
<accession>A0A0D1ZE16</accession>
<dbReference type="GO" id="GO:0004197">
    <property type="term" value="F:cysteine-type endopeptidase activity"/>
    <property type="evidence" value="ECO:0007669"/>
    <property type="project" value="InterPro"/>
</dbReference>
<dbReference type="GO" id="GO:0051307">
    <property type="term" value="P:meiotic chromosome separation"/>
    <property type="evidence" value="ECO:0007669"/>
    <property type="project" value="TreeGrafter"/>
</dbReference>
<sequence>MIAAANPPSTSVSDTIRAELNLRAPSTHTLQHLRAILYPDTAKVKPATCHASKATASKRPVKAQKTTDPKSKPVRNAAPGFRIHANTDDQTPSLSPADRHKIATEAFNSTLKALGEAAKVEKGLAKSRLDGTTPSKPSRKEVPLQERSPNKEKRRDGDHAKDGAKNNVSGTNWEVVAACCHSALQYLREQEAGEANTDDGKSLGTQSAALMLLDRTITLGMHQQAQIQLSEIHRKYCGASEKTSGTSLGRLLLGRSDAAKQPSTFSFTTSLQSQGLRLAILRGAECIDMDLLDALRVSTVGSPASVTLQGLKAGRHNSEQAGQQLRTISLALAKLYSNATKSPSDKISPDYSFELFCIALQVKFESWRYLGHNPELETEIWKPFQFAVKRLLAGTQESALSSTLLFQYLRQFRERLVLANLDDSVPPALGDILSNLPASTAISAEVLALLEERHSTANDVDLLVLRCQMAKWRLKGYSQALRPTISTTQDAVHAFEAACGLSGSDLERVLLHFAQLRKVAVEAMMASETGKTGDEATQELQVTIICLLYTSCWFIGNQIQSKLDQTSDESKGTKALTLLTTMIKNVEAVLSTDKIAVVHTPALADCAYDAMEYASKALEYIRTKVSGGSTHSSITSTLTQLRVRLSRAIWVRFSHAAEQKQSLEQQLQYLQLSLTGLSELEVEHQRAAQFGLKNERLASCYIDLEDYAAARQAVRNAIDFSVRDGTLSDAVELLLAGPMDRAWTNQDKNCRTLAMNLNTHARISFEHPSAAEDDDPFYDCTSLPAMHRVVMLERQIYTMMEKDSTDHQLKFCISRVKFMMELLDHQEYHVYRLRLVNNLLQLALRKRLSSTEFPLDVSGVENTPSVNSHRTKTIFLYSYEPALRSLLSLQRTLLTGNVTSREMEEPLKQIFEAVQQCKTLEDLNNVVDNADTLMTVLEVCLDYAGIFDNHKQRLLMLDTLYHLVQLGHRGPRLSKMDILLQLAEIPDSLQDNFSADQAFEQAKTALATEKPDPLFKAEFALLYAEHFHNIGDISQCVEWLQHAQHAWNSRDASSSSGRARLREQTLLCRAAKAASQVAYDRHQLLEASMYGRQSVKIASAIWMSIEKTWEVDIIPPREHVNNSQLQGLAAEFSKLDLSFQHTMRLTADMARFWPQIQLYCSAFRNAGFLAEHSGLYQDAVYFYEQALKVARKTAQGNVGRLIQTELALIHARAGHLQKARYQDPMPGVQSCNVPVMQALITVNQGELYWLQGDYASSRQCLVDSGRLLPSQSSAVPQSNPGQPIKVKALGATAKAKAPVRKPASKPSIREKPAPRKPAPKATPKSNPHRTLTEAKERVLLLETRLNIAEHRRGDTLGSSSALDVTYSFVLPRKYVVEALGLVGSALKLLSQDADTNVLAETAMAMPVRYRSSRKSGRVSFVQTAVSRNEKVRSKQNASRASQDAVQDGRDVIIQAYEILWKVKESPQARISLDMIHTAHKALTQISLLSTGLGHSLVPSSLELVLDALSPMDVARSRERIVVLSESATADKARMQSWPDLKTSSATAPNADCEHGGSFDTSLLPTSWSVVSLELNEAKTELLVSRITTDTSPFMLRMPLSRPDISDTDIEELDFASAKAEMLRIIAQANATAHDARGSSLDKAVRKAWYAERQALDQELATLMENLENVWFGGFRGLLSGPKVDEDALLKFGQSFSLTLDRHLPSRQKTSKASGAKVELHAHVLELFVTLGDPREADLDDAITDLLYFVVDILQFNGERNAYDEIDFDAMMAEVLDALYAYCDDTTEIQADTTSSHVILLLDKELQVFPWESMACLKGHAVSRMPSLGAVWERLDALRSQHKKVAGHSISSSDGAYILNPSSDLTSTQDTFGQVLEEQLTEFEAIVNRPPKETEFEKILRDKSLVLYFGHGGGAQYIRGRTIRKLDKCAVTMLMGCSSAKMTECGVYEPYGMPWNYINGGSPAVVGTLWDVTDRDIDRFAMEMMVDWGLIEDNDVPQAKPKTGKKKQGIQSDARRNRCATHQRGVVSLDLAVAHARDACLLRYLNGAAPVMYGIPVFLE</sequence>
<evidence type="ECO:0000256" key="4">
    <source>
        <dbReference type="ARBA" id="ARBA00022829"/>
    </source>
</evidence>
<evidence type="ECO:0000256" key="3">
    <source>
        <dbReference type="ARBA" id="ARBA00022801"/>
    </source>
</evidence>
<keyword evidence="3" id="KW-0378">Hydrolase</keyword>
<evidence type="ECO:0000259" key="6">
    <source>
        <dbReference type="PROSITE" id="PS51700"/>
    </source>
</evidence>
<dbReference type="Pfam" id="PF03568">
    <property type="entry name" value="Separin_C"/>
    <property type="match status" value="1"/>
</dbReference>
<feature type="region of interest" description="Disordered" evidence="5">
    <location>
        <begin position="124"/>
        <end position="168"/>
    </location>
</feature>
<evidence type="ECO:0000313" key="8">
    <source>
        <dbReference type="Proteomes" id="UP000053599"/>
    </source>
</evidence>
<dbReference type="GO" id="GO:0005737">
    <property type="term" value="C:cytoplasm"/>
    <property type="evidence" value="ECO:0007669"/>
    <property type="project" value="TreeGrafter"/>
</dbReference>
<dbReference type="PANTHER" id="PTHR12792:SF0">
    <property type="entry name" value="SEPARIN"/>
    <property type="match status" value="1"/>
</dbReference>
<dbReference type="EMBL" id="KN846951">
    <property type="protein sequence ID" value="KIV84998.1"/>
    <property type="molecule type" value="Genomic_DNA"/>
</dbReference>
<dbReference type="InterPro" id="IPR005314">
    <property type="entry name" value="Peptidase_C50"/>
</dbReference>
<dbReference type="STRING" id="1016849.A0A0D1ZE16"/>
<evidence type="ECO:0000256" key="2">
    <source>
        <dbReference type="ARBA" id="ARBA00012489"/>
    </source>
</evidence>
<feature type="region of interest" description="Disordered" evidence="5">
    <location>
        <begin position="49"/>
        <end position="96"/>
    </location>
</feature>
<dbReference type="OrthoDB" id="10255632at2759"/>
<evidence type="ECO:0000256" key="5">
    <source>
        <dbReference type="SAM" id="MobiDB-lite"/>
    </source>
</evidence>
<dbReference type="GO" id="GO:0072686">
    <property type="term" value="C:mitotic spindle"/>
    <property type="evidence" value="ECO:0007669"/>
    <property type="project" value="TreeGrafter"/>
</dbReference>
<feature type="domain" description="Peptidase C50" evidence="6">
    <location>
        <begin position="1851"/>
        <end position="1947"/>
    </location>
</feature>
<evidence type="ECO:0000313" key="7">
    <source>
        <dbReference type="EMBL" id="KIV84998.1"/>
    </source>
</evidence>
<dbReference type="EC" id="3.4.22.49" evidence="2"/>
<keyword evidence="4" id="KW-0159">Chromosome partition</keyword>
<dbReference type="GO" id="GO:0006508">
    <property type="term" value="P:proteolysis"/>
    <property type="evidence" value="ECO:0007669"/>
    <property type="project" value="InterPro"/>
</dbReference>
<comment type="catalytic activity">
    <reaction evidence="1">
        <text>All bonds known to be hydrolyzed by this endopeptidase have arginine in P1 and an acidic residue in P4. P6 is often occupied by an acidic residue or by a hydroxy-amino-acid residue, the phosphorylation of which enhances cleavage.</text>
        <dbReference type="EC" id="3.4.22.49"/>
    </reaction>
</comment>